<reference evidence="1" key="1">
    <citation type="journal article" date="2022" name="bioRxiv">
        <title>Thiovibrio frasassiensisgen. nov., sp. nov., an autotrophic, elemental sulfur disproportionating bacterium isolated from sulfidic karst sediment, and proposal of Thiovibrionaceae fam. nov.</title>
        <authorList>
            <person name="Aronson H."/>
            <person name="Thomas C."/>
            <person name="Bhattacharyya M."/>
            <person name="Eckstein S."/>
            <person name="Jensen S."/>
            <person name="Barco R."/>
            <person name="Macalady J."/>
            <person name="Amend J."/>
        </authorList>
    </citation>
    <scope>NUCLEOTIDE SEQUENCE</scope>
    <source>
        <strain evidence="1">RS19-109</strain>
    </source>
</reference>
<gene>
    <name evidence="1" type="ORF">OLX77_12170</name>
</gene>
<accession>A0A9X4MGN2</accession>
<name>A0A9X4MGN2_9BACT</name>
<reference evidence="1" key="2">
    <citation type="submission" date="2022-10" db="EMBL/GenBank/DDBJ databases">
        <authorList>
            <person name="Aronson H.S."/>
        </authorList>
    </citation>
    <scope>NUCLEOTIDE SEQUENCE</scope>
    <source>
        <strain evidence="1">RS19-109</strain>
    </source>
</reference>
<keyword evidence="2" id="KW-1185">Reference proteome</keyword>
<dbReference type="RefSeq" id="WP_307633876.1">
    <property type="nucleotide sequence ID" value="NZ_JAPHEH010000001.1"/>
</dbReference>
<protein>
    <submittedName>
        <fullName evidence="1">DUF493 domain-containing protein</fullName>
    </submittedName>
</protein>
<dbReference type="Pfam" id="PF04359">
    <property type="entry name" value="DUF493"/>
    <property type="match status" value="1"/>
</dbReference>
<dbReference type="Proteomes" id="UP001154240">
    <property type="component" value="Unassembled WGS sequence"/>
</dbReference>
<evidence type="ECO:0000313" key="1">
    <source>
        <dbReference type="EMBL" id="MDG4476911.1"/>
    </source>
</evidence>
<sequence length="88" mass="9929">MLLNDCKRKVELEYPCPWVYKVIGREEDELRGAIAEVVQARECLVTVSHSSSGGRYLCLDVELVVISAEDREAQYLAFKAHSTVVMVL</sequence>
<dbReference type="SUPFAM" id="SSF117991">
    <property type="entry name" value="YbeD/HP0495-like"/>
    <property type="match status" value="1"/>
</dbReference>
<evidence type="ECO:0000313" key="2">
    <source>
        <dbReference type="Proteomes" id="UP001154240"/>
    </source>
</evidence>
<comment type="caution">
    <text evidence="1">The sequence shown here is derived from an EMBL/GenBank/DDBJ whole genome shotgun (WGS) entry which is preliminary data.</text>
</comment>
<dbReference type="InterPro" id="IPR007454">
    <property type="entry name" value="UPF0250_YbeD-like"/>
</dbReference>
<dbReference type="Gene3D" id="3.30.70.260">
    <property type="match status" value="1"/>
</dbReference>
<proteinExistence type="predicted"/>
<dbReference type="AlphaFoldDB" id="A0A9X4MGN2"/>
<organism evidence="1 2">
    <name type="scientific">Thiovibrio frasassiensis</name>
    <dbReference type="NCBI Taxonomy" id="2984131"/>
    <lineage>
        <taxon>Bacteria</taxon>
        <taxon>Pseudomonadati</taxon>
        <taxon>Thermodesulfobacteriota</taxon>
        <taxon>Desulfobulbia</taxon>
        <taxon>Desulfobulbales</taxon>
        <taxon>Thiovibrionaceae</taxon>
        <taxon>Thiovibrio</taxon>
    </lineage>
</organism>
<dbReference type="InterPro" id="IPR027471">
    <property type="entry name" value="YbeD-like_sf"/>
</dbReference>
<dbReference type="EMBL" id="JAPHEH010000001">
    <property type="protein sequence ID" value="MDG4476911.1"/>
    <property type="molecule type" value="Genomic_DNA"/>
</dbReference>